<comment type="caution">
    <text evidence="1">The sequence shown here is derived from an EMBL/GenBank/DDBJ whole genome shotgun (WGS) entry which is preliminary data.</text>
</comment>
<keyword evidence="2" id="KW-1185">Reference proteome</keyword>
<dbReference type="InterPro" id="IPR014951">
    <property type="entry name" value="DUF1822"/>
</dbReference>
<proteinExistence type="predicted"/>
<dbReference type="EMBL" id="JADEWL010000050">
    <property type="protein sequence ID" value="MBE9214110.1"/>
    <property type="molecule type" value="Genomic_DNA"/>
</dbReference>
<sequence>MNVDLETLSLNNPTNLWLEIPENQQTKIWQQSQAYSTDNRRWIGYLNRLSLNVFLPWLQEEYAQDAKLFPNSATLPSIWEVTNGTGICFNGKKLVLIPTEALDISEIRVPQEWVDIPKWSADYYAAVQINVESGYMRIWGYTSQVNLKQMGNYDHRDRTYCLNKEHLISNLSILWIARQICPEEITKNPTVPIPELSAIQAENLLNRLGNPQVINPRQEIPWTMWGALLEQFGWRQRLYEQRLGIPKQWSIRQWMQTGVSEVARQFGWGSINLQPNLEGARGTTETPQGTTLIRKIIISGLEYELLVHPKGRIEDRIWRFELRRATVGEMIPVGLKLMLLTEDLQPFDGNQVQAKTPVERIYVDVALGEDEEGLVWKVEPTPDDYEYETLYL</sequence>
<protein>
    <submittedName>
        <fullName evidence="1">DUF1822 family protein</fullName>
    </submittedName>
</protein>
<name>A0A8J7F3C1_9CYAN</name>
<accession>A0A8J7F3C1</accession>
<evidence type="ECO:0000313" key="2">
    <source>
        <dbReference type="Proteomes" id="UP000620559"/>
    </source>
</evidence>
<dbReference type="AlphaFoldDB" id="A0A8J7F3C1"/>
<gene>
    <name evidence="1" type="ORF">IQ247_15790</name>
</gene>
<dbReference type="Pfam" id="PF08852">
    <property type="entry name" value="DUF1822"/>
    <property type="match status" value="1"/>
</dbReference>
<organism evidence="1 2">
    <name type="scientific">Plectonema cf. radiosum LEGE 06105</name>
    <dbReference type="NCBI Taxonomy" id="945769"/>
    <lineage>
        <taxon>Bacteria</taxon>
        <taxon>Bacillati</taxon>
        <taxon>Cyanobacteriota</taxon>
        <taxon>Cyanophyceae</taxon>
        <taxon>Oscillatoriophycideae</taxon>
        <taxon>Oscillatoriales</taxon>
        <taxon>Microcoleaceae</taxon>
        <taxon>Plectonema</taxon>
    </lineage>
</organism>
<reference evidence="1" key="1">
    <citation type="submission" date="2020-10" db="EMBL/GenBank/DDBJ databases">
        <authorList>
            <person name="Castelo-Branco R."/>
            <person name="Eusebio N."/>
            <person name="Adriana R."/>
            <person name="Vieira A."/>
            <person name="Brugerolle De Fraissinette N."/>
            <person name="Rezende De Castro R."/>
            <person name="Schneider M.P."/>
            <person name="Vasconcelos V."/>
            <person name="Leao P.N."/>
        </authorList>
    </citation>
    <scope>NUCLEOTIDE SEQUENCE</scope>
    <source>
        <strain evidence="1">LEGE 06105</strain>
    </source>
</reference>
<dbReference type="RefSeq" id="WP_193921571.1">
    <property type="nucleotide sequence ID" value="NZ_JADEWL010000050.1"/>
</dbReference>
<dbReference type="Proteomes" id="UP000620559">
    <property type="component" value="Unassembled WGS sequence"/>
</dbReference>
<evidence type="ECO:0000313" key="1">
    <source>
        <dbReference type="EMBL" id="MBE9214110.1"/>
    </source>
</evidence>